<dbReference type="HAMAP" id="MF_00188">
    <property type="entry name" value="Pept_M48_protease_HtpX"/>
    <property type="match status" value="1"/>
</dbReference>
<dbReference type="GO" id="GO:0004222">
    <property type="term" value="F:metalloendopeptidase activity"/>
    <property type="evidence" value="ECO:0007669"/>
    <property type="project" value="UniProtKB-UniRule"/>
</dbReference>
<dbReference type="Proteomes" id="UP000278398">
    <property type="component" value="Unassembled WGS sequence"/>
</dbReference>
<evidence type="ECO:0000256" key="13">
    <source>
        <dbReference type="SAM" id="MobiDB-lite"/>
    </source>
</evidence>
<dbReference type="Pfam" id="PF01435">
    <property type="entry name" value="Peptidase_M48"/>
    <property type="match status" value="1"/>
</dbReference>
<dbReference type="NCBIfam" id="NF002363">
    <property type="entry name" value="PRK01345.1"/>
    <property type="match status" value="1"/>
</dbReference>
<dbReference type="CDD" id="cd07336">
    <property type="entry name" value="M48B_HtpX_like"/>
    <property type="match status" value="1"/>
</dbReference>
<organism evidence="15 16">
    <name type="scientific">Aquibium carbonis</name>
    <dbReference type="NCBI Taxonomy" id="2495581"/>
    <lineage>
        <taxon>Bacteria</taxon>
        <taxon>Pseudomonadati</taxon>
        <taxon>Pseudomonadota</taxon>
        <taxon>Alphaproteobacteria</taxon>
        <taxon>Hyphomicrobiales</taxon>
        <taxon>Phyllobacteriaceae</taxon>
        <taxon>Aquibium</taxon>
    </lineage>
</organism>
<comment type="caution">
    <text evidence="15">The sequence shown here is derived from an EMBL/GenBank/DDBJ whole genome shotgun (WGS) entry which is preliminary data.</text>
</comment>
<accession>A0A3R9YQC6</accession>
<evidence type="ECO:0000256" key="5">
    <source>
        <dbReference type="ARBA" id="ARBA00022692"/>
    </source>
</evidence>
<feature type="transmembrane region" description="Helical" evidence="12">
    <location>
        <begin position="141"/>
        <end position="163"/>
    </location>
</feature>
<keyword evidence="9 12" id="KW-1133">Transmembrane helix</keyword>
<evidence type="ECO:0000256" key="1">
    <source>
        <dbReference type="ARBA" id="ARBA00004651"/>
    </source>
</evidence>
<keyword evidence="11 12" id="KW-0472">Membrane</keyword>
<proteinExistence type="inferred from homology"/>
<keyword evidence="16" id="KW-1185">Reference proteome</keyword>
<evidence type="ECO:0000256" key="9">
    <source>
        <dbReference type="ARBA" id="ARBA00022989"/>
    </source>
</evidence>
<keyword evidence="6 12" id="KW-0479">Metal-binding</keyword>
<feature type="domain" description="Peptidase M48" evidence="14">
    <location>
        <begin position="66"/>
        <end position="277"/>
    </location>
</feature>
<dbReference type="PANTHER" id="PTHR43221:SF1">
    <property type="entry name" value="PROTEASE HTPX"/>
    <property type="match status" value="1"/>
</dbReference>
<keyword evidence="7 12" id="KW-0378">Hydrolase</keyword>
<evidence type="ECO:0000256" key="3">
    <source>
        <dbReference type="ARBA" id="ARBA00022475"/>
    </source>
</evidence>
<evidence type="ECO:0000256" key="6">
    <source>
        <dbReference type="ARBA" id="ARBA00022723"/>
    </source>
</evidence>
<dbReference type="InterPro" id="IPR022919">
    <property type="entry name" value="Pept_M48_protease_HtpX"/>
</dbReference>
<dbReference type="RefSeq" id="WP_126701711.1">
    <property type="nucleotide sequence ID" value="NZ_RWKW01000087.1"/>
</dbReference>
<dbReference type="EC" id="3.4.24.-" evidence="12"/>
<dbReference type="OrthoDB" id="15218at2"/>
<evidence type="ECO:0000313" key="16">
    <source>
        <dbReference type="Proteomes" id="UP000278398"/>
    </source>
</evidence>
<sequence>MNMIRTAMLLAAMTALFMGVGYLIGGSGGMMIAFFIAAAMNLFGYWNADKMVLRMHHAVEVDERNAPEYYEIVRGLVRNAGMPMPKVYLIQNDQPNAFATGRNPQNAAVAATTGLLQRLSYEEVAGVMAHELAHIQNRDTLIMTITATLAGAISMLGNFAFFFGGNRDNNNPLGFIGVLVAMIVAPLAAMLVQMAISRTREYSADRLGAEICGNPLWLASALDKIANAAKRIRNPDAEHNPATAHMFIINPLSGEKMDNLFSTHPNTDNRIAALEAMARSGLGRGGGSHVQPATEPGGPWGRGHDGRAEPTREASRPGRTSVPRAGRPGNDRGSKGPWS</sequence>
<feature type="active site" evidence="12">
    <location>
        <position position="131"/>
    </location>
</feature>
<dbReference type="PANTHER" id="PTHR43221">
    <property type="entry name" value="PROTEASE HTPX"/>
    <property type="match status" value="1"/>
</dbReference>
<evidence type="ECO:0000256" key="10">
    <source>
        <dbReference type="ARBA" id="ARBA00023049"/>
    </source>
</evidence>
<keyword evidence="5 12" id="KW-0812">Transmembrane</keyword>
<dbReference type="InterPro" id="IPR001915">
    <property type="entry name" value="Peptidase_M48"/>
</dbReference>
<keyword evidence="3 12" id="KW-1003">Cell membrane</keyword>
<feature type="binding site" evidence="12">
    <location>
        <position position="134"/>
    </location>
    <ligand>
        <name>Zn(2+)</name>
        <dbReference type="ChEBI" id="CHEBI:29105"/>
        <note>catalytic</note>
    </ligand>
</feature>
<dbReference type="GO" id="GO:0008270">
    <property type="term" value="F:zinc ion binding"/>
    <property type="evidence" value="ECO:0007669"/>
    <property type="project" value="UniProtKB-UniRule"/>
</dbReference>
<evidence type="ECO:0000256" key="12">
    <source>
        <dbReference type="HAMAP-Rule" id="MF_00188"/>
    </source>
</evidence>
<reference evidence="15 16" key="1">
    <citation type="submission" date="2018-12" db="EMBL/GenBank/DDBJ databases">
        <title>Mesorhizobium carbonis sp. nov., isolated from coal mine water.</title>
        <authorList>
            <person name="Xin W."/>
            <person name="Xu Z."/>
            <person name="Xiang F."/>
            <person name="Zhang J."/>
            <person name="Xi L."/>
            <person name="Liu J."/>
        </authorList>
    </citation>
    <scope>NUCLEOTIDE SEQUENCE [LARGE SCALE GENOMIC DNA]</scope>
    <source>
        <strain evidence="15 16">B2.3</strain>
    </source>
</reference>
<dbReference type="NCBIfam" id="NF002826">
    <property type="entry name" value="PRK03001.1"/>
    <property type="match status" value="1"/>
</dbReference>
<dbReference type="InterPro" id="IPR050083">
    <property type="entry name" value="HtpX_protease"/>
</dbReference>
<evidence type="ECO:0000256" key="4">
    <source>
        <dbReference type="ARBA" id="ARBA00022670"/>
    </source>
</evidence>
<feature type="compositionally biased region" description="Basic and acidic residues" evidence="13">
    <location>
        <begin position="329"/>
        <end position="339"/>
    </location>
</feature>
<evidence type="ECO:0000313" key="15">
    <source>
        <dbReference type="EMBL" id="RST84582.1"/>
    </source>
</evidence>
<name>A0A3R9YQC6_9HYPH</name>
<comment type="similarity">
    <text evidence="2 12">Belongs to the peptidase M48B family.</text>
</comment>
<feature type="transmembrane region" description="Helical" evidence="12">
    <location>
        <begin position="30"/>
        <end position="48"/>
    </location>
</feature>
<protein>
    <recommendedName>
        <fullName evidence="12">Protease HtpX homolog</fullName>
        <ecNumber evidence="12">3.4.24.-</ecNumber>
    </recommendedName>
</protein>
<evidence type="ECO:0000256" key="8">
    <source>
        <dbReference type="ARBA" id="ARBA00022833"/>
    </source>
</evidence>
<feature type="binding site" evidence="12">
    <location>
        <position position="201"/>
    </location>
    <ligand>
        <name>Zn(2+)</name>
        <dbReference type="ChEBI" id="CHEBI:29105"/>
        <note>catalytic</note>
    </ligand>
</feature>
<evidence type="ECO:0000256" key="7">
    <source>
        <dbReference type="ARBA" id="ARBA00022801"/>
    </source>
</evidence>
<dbReference type="AlphaFoldDB" id="A0A3R9YQC6"/>
<dbReference type="Gene3D" id="3.30.2010.10">
    <property type="entry name" value="Metalloproteases ('zincins'), catalytic domain"/>
    <property type="match status" value="1"/>
</dbReference>
<dbReference type="EMBL" id="RWKW01000087">
    <property type="protein sequence ID" value="RST84582.1"/>
    <property type="molecule type" value="Genomic_DNA"/>
</dbReference>
<keyword evidence="10 12" id="KW-0482">Metalloprotease</keyword>
<feature type="transmembrane region" description="Helical" evidence="12">
    <location>
        <begin position="175"/>
        <end position="196"/>
    </location>
</feature>
<dbReference type="GO" id="GO:0005886">
    <property type="term" value="C:plasma membrane"/>
    <property type="evidence" value="ECO:0007669"/>
    <property type="project" value="UniProtKB-SubCell"/>
</dbReference>
<evidence type="ECO:0000256" key="11">
    <source>
        <dbReference type="ARBA" id="ARBA00023136"/>
    </source>
</evidence>
<dbReference type="GO" id="GO:0006508">
    <property type="term" value="P:proteolysis"/>
    <property type="evidence" value="ECO:0007669"/>
    <property type="project" value="UniProtKB-KW"/>
</dbReference>
<comment type="cofactor">
    <cofactor evidence="12">
        <name>Zn(2+)</name>
        <dbReference type="ChEBI" id="CHEBI:29105"/>
    </cofactor>
    <text evidence="12">Binds 1 zinc ion per subunit.</text>
</comment>
<evidence type="ECO:0000259" key="14">
    <source>
        <dbReference type="Pfam" id="PF01435"/>
    </source>
</evidence>
<keyword evidence="4 12" id="KW-0645">Protease</keyword>
<comment type="subcellular location">
    <subcellularLocation>
        <location evidence="1 12">Cell membrane</location>
        <topology evidence="1 12">Multi-pass membrane protein</topology>
    </subcellularLocation>
</comment>
<feature type="transmembrane region" description="Helical" evidence="12">
    <location>
        <begin position="7"/>
        <end position="24"/>
    </location>
</feature>
<gene>
    <name evidence="12 15" type="primary">htpX</name>
    <name evidence="15" type="ORF">EJC49_20040</name>
</gene>
<feature type="compositionally biased region" description="Basic and acidic residues" evidence="13">
    <location>
        <begin position="302"/>
        <end position="316"/>
    </location>
</feature>
<feature type="region of interest" description="Disordered" evidence="13">
    <location>
        <begin position="282"/>
        <end position="339"/>
    </location>
</feature>
<keyword evidence="8 12" id="KW-0862">Zinc</keyword>
<feature type="binding site" evidence="12">
    <location>
        <position position="130"/>
    </location>
    <ligand>
        <name>Zn(2+)</name>
        <dbReference type="ChEBI" id="CHEBI:29105"/>
        <note>catalytic</note>
    </ligand>
</feature>
<evidence type="ECO:0000256" key="2">
    <source>
        <dbReference type="ARBA" id="ARBA00009779"/>
    </source>
</evidence>